<comment type="catalytic activity">
    <reaction evidence="10">
        <text>Cd(2+)(in) + ATP + H2O = Cd(2+)(out) + ADP + phosphate + H(+)</text>
        <dbReference type="Rhea" id="RHEA:12132"/>
        <dbReference type="ChEBI" id="CHEBI:15377"/>
        <dbReference type="ChEBI" id="CHEBI:15378"/>
        <dbReference type="ChEBI" id="CHEBI:30616"/>
        <dbReference type="ChEBI" id="CHEBI:43474"/>
        <dbReference type="ChEBI" id="CHEBI:48775"/>
        <dbReference type="ChEBI" id="CHEBI:456216"/>
        <dbReference type="EC" id="7.2.2.21"/>
    </reaction>
</comment>
<accession>A0A9D1G2R1</accession>
<dbReference type="FunFam" id="2.70.150.10:FF:000002">
    <property type="entry name" value="Copper-transporting ATPase 1, putative"/>
    <property type="match status" value="1"/>
</dbReference>
<keyword evidence="11" id="KW-1003">Cell membrane</keyword>
<dbReference type="NCBIfam" id="TIGR01525">
    <property type="entry name" value="ATPase-IB_hvy"/>
    <property type="match status" value="1"/>
</dbReference>
<dbReference type="NCBIfam" id="TIGR01512">
    <property type="entry name" value="ATPase-IB2_Cd"/>
    <property type="match status" value="1"/>
</dbReference>
<feature type="transmembrane region" description="Helical" evidence="11">
    <location>
        <begin position="310"/>
        <end position="335"/>
    </location>
</feature>
<evidence type="ECO:0000313" key="14">
    <source>
        <dbReference type="Proteomes" id="UP000824140"/>
    </source>
</evidence>
<dbReference type="SFLD" id="SFLDG00002">
    <property type="entry name" value="C1.7:_P-type_atpase_like"/>
    <property type="match status" value="1"/>
</dbReference>
<comment type="caution">
    <text evidence="13">The sequence shown here is derived from an EMBL/GenBank/DDBJ whole genome shotgun (WGS) entry which is preliminary data.</text>
</comment>
<dbReference type="Gene3D" id="3.40.1110.10">
    <property type="entry name" value="Calcium-transporting ATPase, cytoplasmic domain N"/>
    <property type="match status" value="1"/>
</dbReference>
<dbReference type="GO" id="GO:0005886">
    <property type="term" value="C:plasma membrane"/>
    <property type="evidence" value="ECO:0007669"/>
    <property type="project" value="UniProtKB-SubCell"/>
</dbReference>
<dbReference type="InterPro" id="IPR008250">
    <property type="entry name" value="ATPase_P-typ_transduc_dom_A_sf"/>
</dbReference>
<dbReference type="Proteomes" id="UP000824140">
    <property type="component" value="Unassembled WGS sequence"/>
</dbReference>
<dbReference type="SFLD" id="SFLDF00027">
    <property type="entry name" value="p-type_atpase"/>
    <property type="match status" value="1"/>
</dbReference>
<feature type="transmembrane region" description="Helical" evidence="11">
    <location>
        <begin position="277"/>
        <end position="298"/>
    </location>
</feature>
<dbReference type="InterPro" id="IPR023299">
    <property type="entry name" value="ATPase_P-typ_cyto_dom_N"/>
</dbReference>
<feature type="transmembrane region" description="Helical" evidence="11">
    <location>
        <begin position="614"/>
        <end position="634"/>
    </location>
</feature>
<evidence type="ECO:0000256" key="4">
    <source>
        <dbReference type="ARBA" id="ARBA00022692"/>
    </source>
</evidence>
<dbReference type="GO" id="GO:0046872">
    <property type="term" value="F:metal ion binding"/>
    <property type="evidence" value="ECO:0007669"/>
    <property type="project" value="UniProtKB-KW"/>
</dbReference>
<dbReference type="InterPro" id="IPR027256">
    <property type="entry name" value="P-typ_ATPase_IB"/>
</dbReference>
<dbReference type="PRINTS" id="PR00119">
    <property type="entry name" value="CATATPASE"/>
</dbReference>
<dbReference type="Gene3D" id="3.40.50.1000">
    <property type="entry name" value="HAD superfamily/HAD-like"/>
    <property type="match status" value="1"/>
</dbReference>
<evidence type="ECO:0000256" key="7">
    <source>
        <dbReference type="ARBA" id="ARBA00022989"/>
    </source>
</evidence>
<dbReference type="InterPro" id="IPR036412">
    <property type="entry name" value="HAD-like_sf"/>
</dbReference>
<dbReference type="PROSITE" id="PS00154">
    <property type="entry name" value="ATPASE_E1_E2"/>
    <property type="match status" value="1"/>
</dbReference>
<evidence type="ECO:0000256" key="9">
    <source>
        <dbReference type="ARBA" id="ARBA00039103"/>
    </source>
</evidence>
<reference evidence="13" key="2">
    <citation type="journal article" date="2021" name="PeerJ">
        <title>Extensive microbial diversity within the chicken gut microbiome revealed by metagenomics and culture.</title>
        <authorList>
            <person name="Gilroy R."/>
            <person name="Ravi A."/>
            <person name="Getino M."/>
            <person name="Pursley I."/>
            <person name="Horton D.L."/>
            <person name="Alikhan N.F."/>
            <person name="Baker D."/>
            <person name="Gharbi K."/>
            <person name="Hall N."/>
            <person name="Watson M."/>
            <person name="Adriaenssens E.M."/>
            <person name="Foster-Nyarko E."/>
            <person name="Jarju S."/>
            <person name="Secka A."/>
            <person name="Antonio M."/>
            <person name="Oren A."/>
            <person name="Chaudhuri R.R."/>
            <person name="La Ragione R."/>
            <person name="Hildebrand F."/>
            <person name="Pallen M.J."/>
        </authorList>
    </citation>
    <scope>NUCLEOTIDE SEQUENCE</scope>
    <source>
        <strain evidence="13">13766</strain>
    </source>
</reference>
<dbReference type="PANTHER" id="PTHR48085">
    <property type="entry name" value="CADMIUM/ZINC-TRANSPORTING ATPASE HMA2-RELATED"/>
    <property type="match status" value="1"/>
</dbReference>
<dbReference type="InterPro" id="IPR044492">
    <property type="entry name" value="P_typ_ATPase_HD_dom"/>
</dbReference>
<comment type="similarity">
    <text evidence="2 11">Belongs to the cation transport ATPase (P-type) (TC 3.A.3) family. Type IB subfamily.</text>
</comment>
<keyword evidence="7 11" id="KW-1133">Transmembrane helix</keyword>
<name>A0A9D1G2R1_9FIRM</name>
<dbReference type="InterPro" id="IPR018303">
    <property type="entry name" value="ATPase_P-typ_P_site"/>
</dbReference>
<evidence type="ECO:0000256" key="1">
    <source>
        <dbReference type="ARBA" id="ARBA00004651"/>
    </source>
</evidence>
<evidence type="ECO:0000256" key="6">
    <source>
        <dbReference type="ARBA" id="ARBA00022967"/>
    </source>
</evidence>
<dbReference type="SUPFAM" id="SSF81653">
    <property type="entry name" value="Calcium ATPase, transduction domain A"/>
    <property type="match status" value="1"/>
</dbReference>
<proteinExistence type="inferred from homology"/>
<dbReference type="InterPro" id="IPR001757">
    <property type="entry name" value="P_typ_ATPase"/>
</dbReference>
<dbReference type="AlphaFoldDB" id="A0A9D1G2R1"/>
<evidence type="ECO:0000256" key="3">
    <source>
        <dbReference type="ARBA" id="ARBA00022539"/>
    </source>
</evidence>
<feature type="transmembrane region" description="Helical" evidence="11">
    <location>
        <begin position="6"/>
        <end position="23"/>
    </location>
</feature>
<dbReference type="GO" id="GO:0008551">
    <property type="term" value="F:P-type cadmium transporter activity"/>
    <property type="evidence" value="ECO:0007669"/>
    <property type="project" value="UniProtKB-EC"/>
</dbReference>
<organism evidence="13 14">
    <name type="scientific">Candidatus Alectryocaccomicrobium excrementavium</name>
    <dbReference type="NCBI Taxonomy" id="2840668"/>
    <lineage>
        <taxon>Bacteria</taxon>
        <taxon>Bacillati</taxon>
        <taxon>Bacillota</taxon>
        <taxon>Clostridia</taxon>
        <taxon>Candidatus Alectryocaccomicrobium</taxon>
    </lineage>
</organism>
<evidence type="ECO:0000256" key="5">
    <source>
        <dbReference type="ARBA" id="ARBA00022723"/>
    </source>
</evidence>
<keyword evidence="11" id="KW-0547">Nucleotide-binding</keyword>
<dbReference type="EC" id="7.2.2.21" evidence="9"/>
<dbReference type="InterPro" id="IPR051014">
    <property type="entry name" value="Cation_Transport_ATPase_IB"/>
</dbReference>
<dbReference type="PANTHER" id="PTHR48085:SF5">
    <property type="entry name" value="CADMIUM_ZINC-TRANSPORTING ATPASE HMA4-RELATED"/>
    <property type="match status" value="1"/>
</dbReference>
<keyword evidence="3" id="KW-0104">Cadmium</keyword>
<dbReference type="GO" id="GO:0005524">
    <property type="term" value="F:ATP binding"/>
    <property type="evidence" value="ECO:0007669"/>
    <property type="project" value="UniProtKB-UniRule"/>
</dbReference>
<keyword evidence="5 11" id="KW-0479">Metal-binding</keyword>
<feature type="transmembrane region" description="Helical" evidence="11">
    <location>
        <begin position="66"/>
        <end position="87"/>
    </location>
</feature>
<feature type="transmembrane region" description="Helical" evidence="11">
    <location>
        <begin position="640"/>
        <end position="662"/>
    </location>
</feature>
<keyword evidence="4 11" id="KW-0812">Transmembrane</keyword>
<comment type="subcellular location">
    <subcellularLocation>
        <location evidence="1">Cell membrane</location>
        <topology evidence="1">Multi-pass membrane protein</topology>
    </subcellularLocation>
</comment>
<feature type="transmembrane region" description="Helical" evidence="11">
    <location>
        <begin position="39"/>
        <end position="60"/>
    </location>
</feature>
<sequence>MQETIINALLAAVAVLAAVLRAVGQRANSGMTKKQKTMLWRILAAAVLLLGLQILGAAAFERLGSAGRWVRLACYLADYAIIGYDILRKAYKGIRNGQVFDENFLMTVATLGALALAVYENGDYLEAIAVMLFYQVGEWFQSYAVGKSRRNISDLMDIRPDYANVEREGKLVKVDPEEVGIGSVIVVQPGEKVPIDGIVVEGASTLNTAALTGESLPREVRVGNEIISGCINMTGVLQIQTTKEFGESTVSKILDLVENASSRKSQSEDFISRFARIYTPAVCYASLALAFLPPLVLMLGMGQDPAWETWIYRALTFLVASCPCALVISIPLSFFAGIGGASKAGVLVKGSNYLETLSQTQIVVFDKTGTLTRGVFEVNGIHHSEIENAKLVEYAALAESASSHPISKSLQKAYGKPIDRSRVKDIQEISGNGVIATVDGRQVAAGNDKLMDRLGVPYIPCHSTGTIIHIAIEGKYMGHIVISDVIKPHSRETIAALKAAGVHKTVMLTGDAKKVAGQVAGALGLDDVYSELLPADKVEKVEDLLRIKPEKAKLAFVGDGINDAPVLRRADIGIAMGAMGSDAAIEAADVVLMDDDPLKIAKAIRISRKCLRIVYQNITVAIGVKLLCLALVAVGFANMWLAVFADVGVMILAVLNAVRALFTQNL</sequence>
<feature type="domain" description="P-type ATPase A" evidence="12">
    <location>
        <begin position="159"/>
        <end position="258"/>
    </location>
</feature>
<protein>
    <recommendedName>
        <fullName evidence="9">Cd(2+)-exporting ATPase</fullName>
        <ecNumber evidence="9">7.2.2.21</ecNumber>
    </recommendedName>
</protein>
<reference evidence="13" key="1">
    <citation type="submission" date="2020-10" db="EMBL/GenBank/DDBJ databases">
        <authorList>
            <person name="Gilroy R."/>
        </authorList>
    </citation>
    <scope>NUCLEOTIDE SEQUENCE</scope>
    <source>
        <strain evidence="13">13766</strain>
    </source>
</reference>
<dbReference type="SUPFAM" id="SSF56784">
    <property type="entry name" value="HAD-like"/>
    <property type="match status" value="1"/>
</dbReference>
<dbReference type="SFLD" id="SFLDS00003">
    <property type="entry name" value="Haloacid_Dehalogenase"/>
    <property type="match status" value="1"/>
</dbReference>
<keyword evidence="8 11" id="KW-0472">Membrane</keyword>
<dbReference type="EMBL" id="DVJN01000244">
    <property type="protein sequence ID" value="HIS93902.1"/>
    <property type="molecule type" value="Genomic_DNA"/>
</dbReference>
<dbReference type="Pfam" id="PF00702">
    <property type="entry name" value="Hydrolase"/>
    <property type="match status" value="1"/>
</dbReference>
<dbReference type="Gene3D" id="2.70.150.10">
    <property type="entry name" value="Calcium-transporting ATPase, cytoplasmic transduction domain A"/>
    <property type="match status" value="1"/>
</dbReference>
<evidence type="ECO:0000256" key="8">
    <source>
        <dbReference type="ARBA" id="ARBA00023136"/>
    </source>
</evidence>
<dbReference type="NCBIfam" id="TIGR01494">
    <property type="entry name" value="ATPase_P-type"/>
    <property type="match status" value="1"/>
</dbReference>
<evidence type="ECO:0000313" key="13">
    <source>
        <dbReference type="EMBL" id="HIS93902.1"/>
    </source>
</evidence>
<keyword evidence="6" id="KW-1278">Translocase</keyword>
<dbReference type="Pfam" id="PF00122">
    <property type="entry name" value="E1-E2_ATPase"/>
    <property type="match status" value="1"/>
</dbReference>
<evidence type="ECO:0000256" key="10">
    <source>
        <dbReference type="ARBA" id="ARBA00049338"/>
    </source>
</evidence>
<dbReference type="SUPFAM" id="SSF81665">
    <property type="entry name" value="Calcium ATPase, transmembrane domain M"/>
    <property type="match status" value="1"/>
</dbReference>
<dbReference type="InterPro" id="IPR059000">
    <property type="entry name" value="ATPase_P-type_domA"/>
</dbReference>
<gene>
    <name evidence="13" type="primary">cadA</name>
    <name evidence="13" type="ORF">IAA84_12880</name>
</gene>
<evidence type="ECO:0000256" key="2">
    <source>
        <dbReference type="ARBA" id="ARBA00006024"/>
    </source>
</evidence>
<keyword evidence="11" id="KW-0067">ATP-binding</keyword>
<dbReference type="InterPro" id="IPR023214">
    <property type="entry name" value="HAD_sf"/>
</dbReference>
<dbReference type="GO" id="GO:0016887">
    <property type="term" value="F:ATP hydrolysis activity"/>
    <property type="evidence" value="ECO:0007669"/>
    <property type="project" value="InterPro"/>
</dbReference>
<evidence type="ECO:0000259" key="12">
    <source>
        <dbReference type="Pfam" id="PF00122"/>
    </source>
</evidence>
<dbReference type="InterPro" id="IPR023298">
    <property type="entry name" value="ATPase_P-typ_TM_dom_sf"/>
</dbReference>
<evidence type="ECO:0000256" key="11">
    <source>
        <dbReference type="RuleBase" id="RU362081"/>
    </source>
</evidence>